<dbReference type="AlphaFoldDB" id="A0AAD7AWL2"/>
<evidence type="ECO:0000313" key="1">
    <source>
        <dbReference type="EMBL" id="KAJ7369239.1"/>
    </source>
</evidence>
<dbReference type="EMBL" id="JARIHO010000001">
    <property type="protein sequence ID" value="KAJ7369239.1"/>
    <property type="molecule type" value="Genomic_DNA"/>
</dbReference>
<name>A0AAD7AWL2_9AGAR</name>
<organism evidence="1 2">
    <name type="scientific">Mycena albidolilacea</name>
    <dbReference type="NCBI Taxonomy" id="1033008"/>
    <lineage>
        <taxon>Eukaryota</taxon>
        <taxon>Fungi</taxon>
        <taxon>Dikarya</taxon>
        <taxon>Basidiomycota</taxon>
        <taxon>Agaricomycotina</taxon>
        <taxon>Agaricomycetes</taxon>
        <taxon>Agaricomycetidae</taxon>
        <taxon>Agaricales</taxon>
        <taxon>Marasmiineae</taxon>
        <taxon>Mycenaceae</taxon>
        <taxon>Mycena</taxon>
    </lineage>
</organism>
<accession>A0AAD7AWL2</accession>
<reference evidence="1" key="1">
    <citation type="submission" date="2023-03" db="EMBL/GenBank/DDBJ databases">
        <title>Massive genome expansion in bonnet fungi (Mycena s.s.) driven by repeated elements and novel gene families across ecological guilds.</title>
        <authorList>
            <consortium name="Lawrence Berkeley National Laboratory"/>
            <person name="Harder C.B."/>
            <person name="Miyauchi S."/>
            <person name="Viragh M."/>
            <person name="Kuo A."/>
            <person name="Thoen E."/>
            <person name="Andreopoulos B."/>
            <person name="Lu D."/>
            <person name="Skrede I."/>
            <person name="Drula E."/>
            <person name="Henrissat B."/>
            <person name="Morin E."/>
            <person name="Kohler A."/>
            <person name="Barry K."/>
            <person name="LaButti K."/>
            <person name="Morin E."/>
            <person name="Salamov A."/>
            <person name="Lipzen A."/>
            <person name="Mereny Z."/>
            <person name="Hegedus B."/>
            <person name="Baldrian P."/>
            <person name="Stursova M."/>
            <person name="Weitz H."/>
            <person name="Taylor A."/>
            <person name="Grigoriev I.V."/>
            <person name="Nagy L.G."/>
            <person name="Martin F."/>
            <person name="Kauserud H."/>
        </authorList>
    </citation>
    <scope>NUCLEOTIDE SEQUENCE</scope>
    <source>
        <strain evidence="1">CBHHK002</strain>
    </source>
</reference>
<evidence type="ECO:0000313" key="2">
    <source>
        <dbReference type="Proteomes" id="UP001218218"/>
    </source>
</evidence>
<gene>
    <name evidence="1" type="ORF">DFH08DRAFT_797020</name>
</gene>
<protein>
    <submittedName>
        <fullName evidence="1">Uncharacterized protein</fullName>
    </submittedName>
</protein>
<keyword evidence="2" id="KW-1185">Reference proteome</keyword>
<comment type="caution">
    <text evidence="1">The sequence shown here is derived from an EMBL/GenBank/DDBJ whole genome shotgun (WGS) entry which is preliminary data.</text>
</comment>
<dbReference type="Proteomes" id="UP001218218">
    <property type="component" value="Unassembled WGS sequence"/>
</dbReference>
<proteinExistence type="predicted"/>
<sequence>MNQFPAIRSFQGKVVWLTPDTWAFNDDWSLYFVIDGYYKVFHSLEAAEYAWENVRDERASAMIFVTPDIDEATERANSFQTSMALPAPNWLAPPETRASETEGRSELDIAMHGPWFLGPDGVLSRDCSVVHDVAELMAGQTSPCSDAADFFVQSTSTFVMILKYLPNVPLLSGNYKRRADGMWIQIKDLYFVVENINVTHSDGWQAAGVYLAANDPWLTIQVAPSREEAEKLIEKQIALHHRASPVRCSVISVRPSA</sequence>